<feature type="signal peptide" evidence="1">
    <location>
        <begin position="1"/>
        <end position="24"/>
    </location>
</feature>
<name>A0A5M6ZJ11_9PROT</name>
<organism evidence="2 3">
    <name type="scientific">Alkalicaulis satelles</name>
    <dbReference type="NCBI Taxonomy" id="2609175"/>
    <lineage>
        <taxon>Bacteria</taxon>
        <taxon>Pseudomonadati</taxon>
        <taxon>Pseudomonadota</taxon>
        <taxon>Alphaproteobacteria</taxon>
        <taxon>Maricaulales</taxon>
        <taxon>Maricaulaceae</taxon>
        <taxon>Alkalicaulis</taxon>
    </lineage>
</organism>
<gene>
    <name evidence="2" type="ORF">F1654_10245</name>
</gene>
<keyword evidence="1" id="KW-0732">Signal</keyword>
<feature type="chain" id="PRO_5024400321" description="Secreted protein" evidence="1">
    <location>
        <begin position="25"/>
        <end position="126"/>
    </location>
</feature>
<proteinExistence type="predicted"/>
<sequence length="126" mass="13876">MKHFMKAALAALLAAPAAASLVFAVPAGQAEAQSALGPEGRVYAIDTRQGRYTAQFRRGGVYQDSRPRTGHWQFDGRTLCVVFNAAGRSEPEYEICKPFHELSVGESYETNAWTRDNSPARITRVE</sequence>
<dbReference type="RefSeq" id="WP_150023462.1">
    <property type="nucleotide sequence ID" value="NZ_VWOJ01000003.1"/>
</dbReference>
<comment type="caution">
    <text evidence="2">The sequence shown here is derived from an EMBL/GenBank/DDBJ whole genome shotgun (WGS) entry which is preliminary data.</text>
</comment>
<accession>A0A5M6ZJ11</accession>
<keyword evidence="3" id="KW-1185">Reference proteome</keyword>
<reference evidence="2 3" key="1">
    <citation type="submission" date="2019-09" db="EMBL/GenBank/DDBJ databases">
        <authorList>
            <person name="Kevbrin V."/>
            <person name="Grouzdev D.S."/>
        </authorList>
    </citation>
    <scope>NUCLEOTIDE SEQUENCE [LARGE SCALE GENOMIC DNA]</scope>
    <source>
        <strain evidence="2 3">G-192</strain>
    </source>
</reference>
<protein>
    <recommendedName>
        <fullName evidence="4">Secreted protein</fullName>
    </recommendedName>
</protein>
<dbReference type="Proteomes" id="UP000325122">
    <property type="component" value="Unassembled WGS sequence"/>
</dbReference>
<dbReference type="AlphaFoldDB" id="A0A5M6ZJ11"/>
<dbReference type="EMBL" id="VWOJ01000003">
    <property type="protein sequence ID" value="KAA5802211.1"/>
    <property type="molecule type" value="Genomic_DNA"/>
</dbReference>
<evidence type="ECO:0000313" key="3">
    <source>
        <dbReference type="Proteomes" id="UP000325122"/>
    </source>
</evidence>
<evidence type="ECO:0000256" key="1">
    <source>
        <dbReference type="SAM" id="SignalP"/>
    </source>
</evidence>
<evidence type="ECO:0000313" key="2">
    <source>
        <dbReference type="EMBL" id="KAA5802211.1"/>
    </source>
</evidence>
<evidence type="ECO:0008006" key="4">
    <source>
        <dbReference type="Google" id="ProtNLM"/>
    </source>
</evidence>